<keyword evidence="5 11" id="KW-0812">Transmembrane</keyword>
<evidence type="ECO:0000256" key="13">
    <source>
        <dbReference type="SAM" id="SignalP"/>
    </source>
</evidence>
<evidence type="ECO:0000313" key="17">
    <source>
        <dbReference type="Proteomes" id="UP001595476"/>
    </source>
</evidence>
<keyword evidence="9 11" id="KW-0472">Membrane</keyword>
<protein>
    <submittedName>
        <fullName evidence="16">TonB-dependent receptor</fullName>
    </submittedName>
</protein>
<evidence type="ECO:0000259" key="15">
    <source>
        <dbReference type="Pfam" id="PF07715"/>
    </source>
</evidence>
<name>A0ABV7HFK5_9GAMM</name>
<feature type="domain" description="TonB-dependent receptor-like beta-barrel" evidence="14">
    <location>
        <begin position="211"/>
        <end position="678"/>
    </location>
</feature>
<evidence type="ECO:0000256" key="3">
    <source>
        <dbReference type="ARBA" id="ARBA00022452"/>
    </source>
</evidence>
<dbReference type="Pfam" id="PF07715">
    <property type="entry name" value="Plug"/>
    <property type="match status" value="1"/>
</dbReference>
<keyword evidence="10 11" id="KW-0998">Cell outer membrane</keyword>
<evidence type="ECO:0000256" key="4">
    <source>
        <dbReference type="ARBA" id="ARBA00022496"/>
    </source>
</evidence>
<evidence type="ECO:0000256" key="9">
    <source>
        <dbReference type="ARBA" id="ARBA00023136"/>
    </source>
</evidence>
<dbReference type="PROSITE" id="PS52016">
    <property type="entry name" value="TONB_DEPENDENT_REC_3"/>
    <property type="match status" value="1"/>
</dbReference>
<keyword evidence="7" id="KW-0406">Ion transport</keyword>
<dbReference type="Proteomes" id="UP001595476">
    <property type="component" value="Unassembled WGS sequence"/>
</dbReference>
<dbReference type="RefSeq" id="WP_386720010.1">
    <property type="nucleotide sequence ID" value="NZ_JBHRSZ010000004.1"/>
</dbReference>
<evidence type="ECO:0000256" key="11">
    <source>
        <dbReference type="PROSITE-ProRule" id="PRU01360"/>
    </source>
</evidence>
<evidence type="ECO:0000256" key="1">
    <source>
        <dbReference type="ARBA" id="ARBA00004571"/>
    </source>
</evidence>
<keyword evidence="16" id="KW-0675">Receptor</keyword>
<accession>A0ABV7HFK5</accession>
<evidence type="ECO:0000256" key="8">
    <source>
        <dbReference type="ARBA" id="ARBA00023077"/>
    </source>
</evidence>
<organism evidence="16 17">
    <name type="scientific">Litoribrevibacter euphylliae</name>
    <dbReference type="NCBI Taxonomy" id="1834034"/>
    <lineage>
        <taxon>Bacteria</taxon>
        <taxon>Pseudomonadati</taxon>
        <taxon>Pseudomonadota</taxon>
        <taxon>Gammaproteobacteria</taxon>
        <taxon>Oceanospirillales</taxon>
        <taxon>Oceanospirillaceae</taxon>
        <taxon>Litoribrevibacter</taxon>
    </lineage>
</organism>
<evidence type="ECO:0000256" key="6">
    <source>
        <dbReference type="ARBA" id="ARBA00023004"/>
    </source>
</evidence>
<gene>
    <name evidence="16" type="ORF">ACFOEK_10085</name>
</gene>
<keyword evidence="13" id="KW-0732">Signal</keyword>
<comment type="similarity">
    <text evidence="11 12">Belongs to the TonB-dependent receptor family.</text>
</comment>
<dbReference type="Gene3D" id="2.170.130.10">
    <property type="entry name" value="TonB-dependent receptor, plug domain"/>
    <property type="match status" value="1"/>
</dbReference>
<keyword evidence="6" id="KW-0408">Iron</keyword>
<evidence type="ECO:0000256" key="7">
    <source>
        <dbReference type="ARBA" id="ARBA00023065"/>
    </source>
</evidence>
<evidence type="ECO:0000256" key="5">
    <source>
        <dbReference type="ARBA" id="ARBA00022692"/>
    </source>
</evidence>
<dbReference type="InterPro" id="IPR036942">
    <property type="entry name" value="Beta-barrel_TonB_sf"/>
</dbReference>
<feature type="signal peptide" evidence="13">
    <location>
        <begin position="1"/>
        <end position="22"/>
    </location>
</feature>
<proteinExistence type="inferred from homology"/>
<keyword evidence="2 11" id="KW-0813">Transport</keyword>
<dbReference type="PANTHER" id="PTHR32552">
    <property type="entry name" value="FERRICHROME IRON RECEPTOR-RELATED"/>
    <property type="match status" value="1"/>
</dbReference>
<evidence type="ECO:0000256" key="2">
    <source>
        <dbReference type="ARBA" id="ARBA00022448"/>
    </source>
</evidence>
<sequence>MKKRSMVSASIAASIMMTPVMVESIMADEIQSNQSEPIVNSDKIVITATREAQDKMQVAESVTGFDAYENQHVSPSHPAELLNRSAGVHINNLGGEGHMTAIRQPITTKGVYLFLEDGIPTRPTGFFNHNGLYEVNIPQSERIEVTKGPGSSLYGSEAIGGIINSMTKASPDEAEASGVVELGSYGWKRTLLSGGNAITDDTGFRIDFNATDNSGYRQEADYSRYSSTIRLDSQLTDQLTSKTVMSYSYVDQSGTSSLEEEDYKKNPKKNRFHDDIGYREVSAFRLSNEFNFEMNDDALISLVPFYRNNTTEMMPSWMVSYDPNVRETKFQSFGLMSKYRQNFWQGKATAIVGMDVDYSPSSFKEERITVTQVGDIYTDYDKTGQLSYDYDADQLSVSPYLHTEFQVHDQIRLTAGLRYDYFDVDYDDNLEHQAVDPSHLRPESQSVDFDELSPKLGVVYQFRKDHMAYANYRHAFRAPSVGQLFRAGSSINTDELQPVSSDSYEIGVRGNINPQHSYEIAIYHMTVEDDIVSYIDGADRKTTNAGETTHKGIEIALNGDLTEELKYGVAASYSKQEYKDFQYVYGYYSTGCFCYVQENLNFKGNDVGKAPRTMANVHLNYYPTYMPMASFELEWEHLGDYYTDETNTAKYSGHNLFNLRGEYELTEDTVIFGRVMNLFDKRYSTYTSNQVGDSDISYRPGNPMTGVVGVRLSL</sequence>
<reference evidence="17" key="1">
    <citation type="journal article" date="2019" name="Int. J. Syst. Evol. Microbiol.">
        <title>The Global Catalogue of Microorganisms (GCM) 10K type strain sequencing project: providing services to taxonomists for standard genome sequencing and annotation.</title>
        <authorList>
            <consortium name="The Broad Institute Genomics Platform"/>
            <consortium name="The Broad Institute Genome Sequencing Center for Infectious Disease"/>
            <person name="Wu L."/>
            <person name="Ma J."/>
        </authorList>
    </citation>
    <scope>NUCLEOTIDE SEQUENCE [LARGE SCALE GENOMIC DNA]</scope>
    <source>
        <strain evidence="17">KCTC 52438</strain>
    </source>
</reference>
<dbReference type="InterPro" id="IPR012910">
    <property type="entry name" value="Plug_dom"/>
</dbReference>
<keyword evidence="3 11" id="KW-1134">Transmembrane beta strand</keyword>
<keyword evidence="17" id="KW-1185">Reference proteome</keyword>
<evidence type="ECO:0000313" key="16">
    <source>
        <dbReference type="EMBL" id="MFC3151373.1"/>
    </source>
</evidence>
<evidence type="ECO:0000256" key="12">
    <source>
        <dbReference type="RuleBase" id="RU003357"/>
    </source>
</evidence>
<dbReference type="InterPro" id="IPR000531">
    <property type="entry name" value="Beta-barrel_TonB"/>
</dbReference>
<feature type="domain" description="TonB-dependent receptor plug" evidence="15">
    <location>
        <begin position="55"/>
        <end position="162"/>
    </location>
</feature>
<dbReference type="Pfam" id="PF00593">
    <property type="entry name" value="TonB_dep_Rec_b-barrel"/>
    <property type="match status" value="1"/>
</dbReference>
<dbReference type="Gene3D" id="2.40.170.20">
    <property type="entry name" value="TonB-dependent receptor, beta-barrel domain"/>
    <property type="match status" value="1"/>
</dbReference>
<dbReference type="PANTHER" id="PTHR32552:SF81">
    <property type="entry name" value="TONB-DEPENDENT OUTER MEMBRANE RECEPTOR"/>
    <property type="match status" value="1"/>
</dbReference>
<comment type="subcellular location">
    <subcellularLocation>
        <location evidence="1 11">Cell outer membrane</location>
        <topology evidence="1 11">Multi-pass membrane protein</topology>
    </subcellularLocation>
</comment>
<keyword evidence="4" id="KW-0410">Iron transport</keyword>
<keyword evidence="8 12" id="KW-0798">TonB box</keyword>
<evidence type="ECO:0000259" key="14">
    <source>
        <dbReference type="Pfam" id="PF00593"/>
    </source>
</evidence>
<dbReference type="InterPro" id="IPR037066">
    <property type="entry name" value="Plug_dom_sf"/>
</dbReference>
<dbReference type="SUPFAM" id="SSF56935">
    <property type="entry name" value="Porins"/>
    <property type="match status" value="1"/>
</dbReference>
<dbReference type="EMBL" id="JBHRSZ010000004">
    <property type="protein sequence ID" value="MFC3151373.1"/>
    <property type="molecule type" value="Genomic_DNA"/>
</dbReference>
<dbReference type="CDD" id="cd01347">
    <property type="entry name" value="ligand_gated_channel"/>
    <property type="match status" value="1"/>
</dbReference>
<evidence type="ECO:0000256" key="10">
    <source>
        <dbReference type="ARBA" id="ARBA00023237"/>
    </source>
</evidence>
<dbReference type="InterPro" id="IPR039426">
    <property type="entry name" value="TonB-dep_rcpt-like"/>
</dbReference>
<feature type="chain" id="PRO_5046162727" evidence="13">
    <location>
        <begin position="23"/>
        <end position="714"/>
    </location>
</feature>
<comment type="caution">
    <text evidence="16">The sequence shown here is derived from an EMBL/GenBank/DDBJ whole genome shotgun (WGS) entry which is preliminary data.</text>
</comment>